<feature type="region of interest" description="Disordered" evidence="1">
    <location>
        <begin position="222"/>
        <end position="242"/>
    </location>
</feature>
<evidence type="ECO:0000256" key="1">
    <source>
        <dbReference type="SAM" id="MobiDB-lite"/>
    </source>
</evidence>
<keyword evidence="4" id="KW-1185">Reference proteome</keyword>
<keyword evidence="2" id="KW-0812">Transmembrane</keyword>
<accession>A0A3N2H326</accession>
<protein>
    <submittedName>
        <fullName evidence="3">Uncharacterized protein</fullName>
    </submittedName>
</protein>
<evidence type="ECO:0000313" key="3">
    <source>
        <dbReference type="EMBL" id="ROS43327.1"/>
    </source>
</evidence>
<proteinExistence type="predicted"/>
<dbReference type="EMBL" id="RKHY01000001">
    <property type="protein sequence ID" value="ROS43327.1"/>
    <property type="molecule type" value="Genomic_DNA"/>
</dbReference>
<dbReference type="Proteomes" id="UP000274843">
    <property type="component" value="Unassembled WGS sequence"/>
</dbReference>
<organism evidence="3 4">
    <name type="scientific">Amycolatopsis thermoflava</name>
    <dbReference type="NCBI Taxonomy" id="84480"/>
    <lineage>
        <taxon>Bacteria</taxon>
        <taxon>Bacillati</taxon>
        <taxon>Actinomycetota</taxon>
        <taxon>Actinomycetes</taxon>
        <taxon>Pseudonocardiales</taxon>
        <taxon>Pseudonocardiaceae</taxon>
        <taxon>Amycolatopsis</taxon>
        <taxon>Amycolatopsis methanolica group</taxon>
    </lineage>
</organism>
<name>A0A3N2H326_9PSEU</name>
<keyword evidence="2" id="KW-0472">Membrane</keyword>
<sequence length="242" mass="27491">MAKSIRRARGARRIDVMEFWHAPKQHWFVVGLGVLLRWRAEIFLTTVFLAGMAWLYHQVGEGYAWLIFTGTVVVVVLVPQTRWFVFSRFWCLVDRHRLRTCLRQARARTMNLDGALPFMLWARPTKTGERIWLWSRAGSSAGDLEAVLEYIAPACYARDARVHRVRKLSTLFAVEVIRRDPLDRSTPIDSPLAKLASLVRKSRSEGTEPIAAATVTPLPVQDKAAPKPAAVVHGEDLSDYID</sequence>
<dbReference type="RefSeq" id="WP_231960785.1">
    <property type="nucleotide sequence ID" value="NZ_RKHY01000001.1"/>
</dbReference>
<dbReference type="AlphaFoldDB" id="A0A3N2H326"/>
<keyword evidence="2" id="KW-1133">Transmembrane helix</keyword>
<evidence type="ECO:0000313" key="4">
    <source>
        <dbReference type="Proteomes" id="UP000274843"/>
    </source>
</evidence>
<reference evidence="3 4" key="1">
    <citation type="submission" date="2018-11" db="EMBL/GenBank/DDBJ databases">
        <title>Sequencing the genomes of 1000 actinobacteria strains.</title>
        <authorList>
            <person name="Klenk H.-P."/>
        </authorList>
    </citation>
    <scope>NUCLEOTIDE SEQUENCE [LARGE SCALE GENOMIC DNA]</scope>
    <source>
        <strain evidence="3 4">DSM 44348</strain>
    </source>
</reference>
<gene>
    <name evidence="3" type="ORF">EDD35_5735</name>
</gene>
<dbReference type="GeneID" id="301847022"/>
<feature type="transmembrane region" description="Helical" evidence="2">
    <location>
        <begin position="27"/>
        <end position="56"/>
    </location>
</feature>
<evidence type="ECO:0000256" key="2">
    <source>
        <dbReference type="SAM" id="Phobius"/>
    </source>
</evidence>
<comment type="caution">
    <text evidence="3">The sequence shown here is derived from an EMBL/GenBank/DDBJ whole genome shotgun (WGS) entry which is preliminary data.</text>
</comment>
<feature type="transmembrane region" description="Helical" evidence="2">
    <location>
        <begin position="62"/>
        <end position="79"/>
    </location>
</feature>